<accession>A0ACB8BX22</accession>
<dbReference type="EMBL" id="MU266336">
    <property type="protein sequence ID" value="KAH7929929.1"/>
    <property type="molecule type" value="Genomic_DNA"/>
</dbReference>
<evidence type="ECO:0000313" key="2">
    <source>
        <dbReference type="Proteomes" id="UP000790709"/>
    </source>
</evidence>
<reference evidence="1" key="1">
    <citation type="journal article" date="2021" name="New Phytol.">
        <title>Evolutionary innovations through gain and loss of genes in the ectomycorrhizal Boletales.</title>
        <authorList>
            <person name="Wu G."/>
            <person name="Miyauchi S."/>
            <person name="Morin E."/>
            <person name="Kuo A."/>
            <person name="Drula E."/>
            <person name="Varga T."/>
            <person name="Kohler A."/>
            <person name="Feng B."/>
            <person name="Cao Y."/>
            <person name="Lipzen A."/>
            <person name="Daum C."/>
            <person name="Hundley H."/>
            <person name="Pangilinan J."/>
            <person name="Johnson J."/>
            <person name="Barry K."/>
            <person name="LaButti K."/>
            <person name="Ng V."/>
            <person name="Ahrendt S."/>
            <person name="Min B."/>
            <person name="Choi I.G."/>
            <person name="Park H."/>
            <person name="Plett J.M."/>
            <person name="Magnuson J."/>
            <person name="Spatafora J.W."/>
            <person name="Nagy L.G."/>
            <person name="Henrissat B."/>
            <person name="Grigoriev I.V."/>
            <person name="Yang Z.L."/>
            <person name="Xu J."/>
            <person name="Martin F.M."/>
        </authorList>
    </citation>
    <scope>NUCLEOTIDE SEQUENCE</scope>
    <source>
        <strain evidence="1">KUC20120723A-06</strain>
    </source>
</reference>
<gene>
    <name evidence="1" type="ORF">BV22DRAFT_92395</name>
</gene>
<keyword evidence="2" id="KW-1185">Reference proteome</keyword>
<comment type="caution">
    <text evidence="1">The sequence shown here is derived from an EMBL/GenBank/DDBJ whole genome shotgun (WGS) entry which is preliminary data.</text>
</comment>
<sequence length="555" mass="60282">MHITRLFASTSPRTTMSPWSWFRKRDEPDIAPSESESSFSPAKVEVTTAHDPTLNPGELSFEEDAAGGLGRHLGVTSCTLLIVGRIIGTGIFSTPSSILSGVGSVGASLMLWVLGFVLSFCGLFIWLEFGTMFPRSGGEKVYLEAVYQRPKYLATIIFAANAILLGFTASGCIVFASNILVSAGKVADRWTERGIALAVIFFVTVLHGLTPRTGVFIMNVLSIFKIVILVFVVITGWVVLSGSTRIADPHANFRNAFAGSSTSSNDYATATFKVLNAYAGWSNVNYVLNNVRNPVRTLKIAGPLGLGICAALYMLANVAYFAAATKAEIDASGVTVAALFFGNVFGGKAEQALTVFVALSALGNVITITFAASRVNQELAKEGIPLPFGNKFWASNWPTGKSPLPGLIIHLIPSIIVIIAPPPNVAYPFILDVEGYPQQIINLFIVIGLFWLRWKKPDAIRPFKVWWPFAVFFLAASVFLLVAPFLRPANGVGDTPPLPYYLYCLVGIAIMIVGILYWAAWRIFIPKVFGYELVPRKETLEDGTVVTLFSRKKVE</sequence>
<dbReference type="Proteomes" id="UP000790709">
    <property type="component" value="Unassembled WGS sequence"/>
</dbReference>
<evidence type="ECO:0000313" key="1">
    <source>
        <dbReference type="EMBL" id="KAH7929929.1"/>
    </source>
</evidence>
<name>A0ACB8BX22_9AGAM</name>
<proteinExistence type="predicted"/>
<protein>
    <submittedName>
        <fullName evidence="1">Amino acid transporter</fullName>
    </submittedName>
</protein>
<organism evidence="1 2">
    <name type="scientific">Leucogyrophana mollusca</name>
    <dbReference type="NCBI Taxonomy" id="85980"/>
    <lineage>
        <taxon>Eukaryota</taxon>
        <taxon>Fungi</taxon>
        <taxon>Dikarya</taxon>
        <taxon>Basidiomycota</taxon>
        <taxon>Agaricomycotina</taxon>
        <taxon>Agaricomycetes</taxon>
        <taxon>Agaricomycetidae</taxon>
        <taxon>Boletales</taxon>
        <taxon>Boletales incertae sedis</taxon>
        <taxon>Leucogyrophana</taxon>
    </lineage>
</organism>